<dbReference type="AlphaFoldDB" id="A0AA39SZ81"/>
<reference evidence="3" key="2">
    <citation type="submission" date="2023-06" db="EMBL/GenBank/DDBJ databases">
        <authorList>
            <person name="Swenson N.G."/>
            <person name="Wegrzyn J.L."/>
            <person name="Mcevoy S.L."/>
        </authorList>
    </citation>
    <scope>NUCLEOTIDE SEQUENCE</scope>
    <source>
        <strain evidence="3">NS2018</strain>
        <tissue evidence="3">Leaf</tissue>
    </source>
</reference>
<gene>
    <name evidence="3" type="ORF">LWI29_024639</name>
</gene>
<dbReference type="Pfam" id="PF13962">
    <property type="entry name" value="PGG"/>
    <property type="match status" value="1"/>
</dbReference>
<evidence type="ECO:0000256" key="1">
    <source>
        <dbReference type="SAM" id="Phobius"/>
    </source>
</evidence>
<keyword evidence="4" id="KW-1185">Reference proteome</keyword>
<dbReference type="PANTHER" id="PTHR24177">
    <property type="entry name" value="CASKIN"/>
    <property type="match status" value="1"/>
</dbReference>
<feature type="transmembrane region" description="Helical" evidence="1">
    <location>
        <begin position="155"/>
        <end position="179"/>
    </location>
</feature>
<feature type="transmembrane region" description="Helical" evidence="1">
    <location>
        <begin position="44"/>
        <end position="63"/>
    </location>
</feature>
<feature type="domain" description="PGG" evidence="2">
    <location>
        <begin position="34"/>
        <end position="147"/>
    </location>
</feature>
<evidence type="ECO:0000313" key="3">
    <source>
        <dbReference type="EMBL" id="KAK0608041.1"/>
    </source>
</evidence>
<dbReference type="InterPro" id="IPR026961">
    <property type="entry name" value="PGG_dom"/>
</dbReference>
<reference evidence="3" key="1">
    <citation type="journal article" date="2022" name="Plant J.">
        <title>Strategies of tolerance reflected in two North American maple genomes.</title>
        <authorList>
            <person name="McEvoy S.L."/>
            <person name="Sezen U.U."/>
            <person name="Trouern-Trend A."/>
            <person name="McMahon S.M."/>
            <person name="Schaberg P.G."/>
            <person name="Yang J."/>
            <person name="Wegrzyn J.L."/>
            <person name="Swenson N.G."/>
        </authorList>
    </citation>
    <scope>NUCLEOTIDE SEQUENCE</scope>
    <source>
        <strain evidence="3">NS2018</strain>
    </source>
</reference>
<dbReference type="EMBL" id="JAUESC010000001">
    <property type="protein sequence ID" value="KAK0608041.1"/>
    <property type="molecule type" value="Genomic_DNA"/>
</dbReference>
<feature type="transmembrane region" description="Helical" evidence="1">
    <location>
        <begin position="123"/>
        <end position="149"/>
    </location>
</feature>
<dbReference type="GO" id="GO:0016020">
    <property type="term" value="C:membrane"/>
    <property type="evidence" value="ECO:0007669"/>
    <property type="project" value="TreeGrafter"/>
</dbReference>
<proteinExistence type="predicted"/>
<evidence type="ECO:0000259" key="2">
    <source>
        <dbReference type="Pfam" id="PF13962"/>
    </source>
</evidence>
<protein>
    <recommendedName>
        <fullName evidence="2">PGG domain-containing protein</fullName>
    </recommendedName>
</protein>
<organism evidence="3 4">
    <name type="scientific">Acer saccharum</name>
    <name type="common">Sugar maple</name>
    <dbReference type="NCBI Taxonomy" id="4024"/>
    <lineage>
        <taxon>Eukaryota</taxon>
        <taxon>Viridiplantae</taxon>
        <taxon>Streptophyta</taxon>
        <taxon>Embryophyta</taxon>
        <taxon>Tracheophyta</taxon>
        <taxon>Spermatophyta</taxon>
        <taxon>Magnoliopsida</taxon>
        <taxon>eudicotyledons</taxon>
        <taxon>Gunneridae</taxon>
        <taxon>Pentapetalae</taxon>
        <taxon>rosids</taxon>
        <taxon>malvids</taxon>
        <taxon>Sapindales</taxon>
        <taxon>Sapindaceae</taxon>
        <taxon>Hippocastanoideae</taxon>
        <taxon>Acereae</taxon>
        <taxon>Acer</taxon>
    </lineage>
</organism>
<comment type="caution">
    <text evidence="3">The sequence shown here is derived from an EMBL/GenBank/DDBJ whole genome shotgun (WGS) entry which is preliminary data.</text>
</comment>
<keyword evidence="1" id="KW-1133">Transmembrane helix</keyword>
<name>A0AA39SZ81_ACESA</name>
<accession>A0AA39SZ81</accession>
<sequence length="197" mass="22341">MMMQPSLRETKNSEGQTPRELFTIEHKKILYSGEEWMKNTAKSCMVVATLIATVVFSTAFTVPGDNNEKIGIPLRLMETAFRVFAISDAIAFSSSSISIIMFLSILTSGYIEMDFQRFLPLKLMVGLCALFISVIAMMITFSSTFFLVYHEKSNSIPIVTFMFVSVLITLFVILQYPLLRDIIYTAYRSRFLSTLAK</sequence>
<keyword evidence="1" id="KW-0472">Membrane</keyword>
<keyword evidence="1" id="KW-0812">Transmembrane</keyword>
<dbReference type="Proteomes" id="UP001168877">
    <property type="component" value="Unassembled WGS sequence"/>
</dbReference>
<feature type="transmembrane region" description="Helical" evidence="1">
    <location>
        <begin position="83"/>
        <end position="111"/>
    </location>
</feature>
<evidence type="ECO:0000313" key="4">
    <source>
        <dbReference type="Proteomes" id="UP001168877"/>
    </source>
</evidence>
<dbReference type="PANTHER" id="PTHR24177:SF356">
    <property type="entry name" value="ANKYRIN REPEAT PLANT-LIKE PROTEIN"/>
    <property type="match status" value="1"/>
</dbReference>